<dbReference type="EMBL" id="JADXDR010000238">
    <property type="protein sequence ID" value="KAI7835691.1"/>
    <property type="molecule type" value="Genomic_DNA"/>
</dbReference>
<evidence type="ECO:0000313" key="1">
    <source>
        <dbReference type="EMBL" id="KAI7835691.1"/>
    </source>
</evidence>
<gene>
    <name evidence="1" type="ORF">COHA_010430</name>
</gene>
<dbReference type="Proteomes" id="UP001205105">
    <property type="component" value="Unassembled WGS sequence"/>
</dbReference>
<protein>
    <submittedName>
        <fullName evidence="1">Uncharacterized protein</fullName>
    </submittedName>
</protein>
<sequence length="544" mass="58232">MSVRRALRLARLLTPGLFGASGHLALPSYTAAATSLAGGPLEASSWGGSSNSSSGSGSSSASGGSASLLTLMCSSSSSSWSSGCLRLRNYSSAAAAAAEPALAPSSQPPVRELPLWRFLAQQGFSADSISRMHRAAPIRRNREGEWCSNVNKTAMTEAKVQRDVAPNIAALRSEGLDTAGIERLFEQLPNLLTPTQATFSSSLAALRQLAALLPDEPRAVQAPPGATQLGVALWLYPTAAAFLLMRTNLGSLIDSNLRLRRRLGINDQDTAIGLFKQYSTLVTNFERAEAMVAHLQGLQASGALSAEQVAELALSSALSLTPAEFDRRWREGGPSALKLISCNDPAGRQRQQAAVTALGELLQAADGLPGPLQQGYRQQGKELVQRSLSVWTCSPATLRASCARLQQLGLSDSQLLQVIHKQPAVLAYNWDGEAKPRLLAWVQQELGLSPVDFLTRHAGYVTNSVATIAMRADFLRQHRPALWQDVTSRGPGPLLSLLTKAEFFFARSGCTQAELAAFNRAWLATPAGRRWGAKPRRAPRRHVS</sequence>
<keyword evidence="2" id="KW-1185">Reference proteome</keyword>
<dbReference type="InterPro" id="IPR038538">
    <property type="entry name" value="MTERF_sf"/>
</dbReference>
<comment type="caution">
    <text evidence="1">The sequence shown here is derived from an EMBL/GenBank/DDBJ whole genome shotgun (WGS) entry which is preliminary data.</text>
</comment>
<dbReference type="Gene3D" id="1.25.70.10">
    <property type="entry name" value="Transcription termination factor 3, mitochondrial"/>
    <property type="match status" value="1"/>
</dbReference>
<name>A0AAD5DFF3_9CHLO</name>
<evidence type="ECO:0000313" key="2">
    <source>
        <dbReference type="Proteomes" id="UP001205105"/>
    </source>
</evidence>
<accession>A0AAD5DFF3</accession>
<organism evidence="1 2">
    <name type="scientific">Chlorella ohadii</name>
    <dbReference type="NCBI Taxonomy" id="2649997"/>
    <lineage>
        <taxon>Eukaryota</taxon>
        <taxon>Viridiplantae</taxon>
        <taxon>Chlorophyta</taxon>
        <taxon>core chlorophytes</taxon>
        <taxon>Trebouxiophyceae</taxon>
        <taxon>Chlorellales</taxon>
        <taxon>Chlorellaceae</taxon>
        <taxon>Chlorella clade</taxon>
        <taxon>Chlorella</taxon>
    </lineage>
</organism>
<dbReference type="AlphaFoldDB" id="A0AAD5DFF3"/>
<reference evidence="1" key="1">
    <citation type="submission" date="2020-11" db="EMBL/GenBank/DDBJ databases">
        <title>Chlorella ohadii genome sequencing and assembly.</title>
        <authorList>
            <person name="Murik O."/>
            <person name="Treves H."/>
            <person name="Kedem I."/>
            <person name="Shotland Y."/>
            <person name="Kaplan A."/>
        </authorList>
    </citation>
    <scope>NUCLEOTIDE SEQUENCE</scope>
    <source>
        <strain evidence="1">1</strain>
    </source>
</reference>
<proteinExistence type="predicted"/>